<keyword evidence="2" id="KW-1185">Reference proteome</keyword>
<dbReference type="Proteomes" id="UP000585363">
    <property type="component" value="Unassembled WGS sequence"/>
</dbReference>
<dbReference type="EMBL" id="JAADJU010000001">
    <property type="protein sequence ID" value="NMP25403.1"/>
    <property type="molecule type" value="Genomic_DNA"/>
</dbReference>
<protein>
    <submittedName>
        <fullName evidence="1">HrpF protein</fullName>
    </submittedName>
</protein>
<sequence>MRLLDPTQVRLFSQVNRTYNNLYQTAKESSNKPYSMSDMYAFHNMLMDVSNANWANAQYTQFKHGLKKTIIESSNG</sequence>
<evidence type="ECO:0000313" key="1">
    <source>
        <dbReference type="EMBL" id="NMP25403.1"/>
    </source>
</evidence>
<organism evidence="1 2">
    <name type="scientific">Rouxiella aceris</name>
    <dbReference type="NCBI Taxonomy" id="2703884"/>
    <lineage>
        <taxon>Bacteria</taxon>
        <taxon>Pseudomonadati</taxon>
        <taxon>Pseudomonadota</taxon>
        <taxon>Gammaproteobacteria</taxon>
        <taxon>Enterobacterales</taxon>
        <taxon>Yersiniaceae</taxon>
        <taxon>Rouxiella</taxon>
    </lineage>
</organism>
<comment type="caution">
    <text evidence="1">The sequence shown here is derived from an EMBL/GenBank/DDBJ whole genome shotgun (WGS) entry which is preliminary data.</text>
</comment>
<name>A0A848ME83_9GAMM</name>
<dbReference type="InterPro" id="IPR009371">
    <property type="entry name" value="T3SS_HrpF"/>
</dbReference>
<dbReference type="Pfam" id="PF06266">
    <property type="entry name" value="HrpF"/>
    <property type="match status" value="1"/>
</dbReference>
<reference evidence="1 2" key="2">
    <citation type="submission" date="2020-06" db="EMBL/GenBank/DDBJ databases">
        <title>Polyphasic characterization of a Rahnella strain isolated from tree sap.</title>
        <authorList>
            <person name="Kim I.S."/>
        </authorList>
    </citation>
    <scope>NUCLEOTIDE SEQUENCE [LARGE SCALE GENOMIC DNA]</scope>
    <source>
        <strain evidence="1 2">SAP-1</strain>
    </source>
</reference>
<evidence type="ECO:0000313" key="2">
    <source>
        <dbReference type="Proteomes" id="UP000585363"/>
    </source>
</evidence>
<dbReference type="AlphaFoldDB" id="A0A848ME83"/>
<dbReference type="RefSeq" id="WP_169401110.1">
    <property type="nucleotide sequence ID" value="NZ_JAADJU010000001.1"/>
</dbReference>
<accession>A0A848ME83</accession>
<proteinExistence type="predicted"/>
<reference evidence="1 2" key="1">
    <citation type="submission" date="2020-01" db="EMBL/GenBank/DDBJ databases">
        <authorList>
            <person name="Lee S.D."/>
        </authorList>
    </citation>
    <scope>NUCLEOTIDE SEQUENCE [LARGE SCALE GENOMIC DNA]</scope>
    <source>
        <strain evidence="1 2">SAP-1</strain>
    </source>
</reference>
<gene>
    <name evidence="1" type="ORF">GW590_00665</name>
</gene>